<sequence length="43" mass="5273">MFTTESARAEADYRRERLARDFRRSTRRTGSRRHLTRLFTRNA</sequence>
<proteinExistence type="predicted"/>
<keyword evidence="3" id="KW-1185">Reference proteome</keyword>
<evidence type="ECO:0000256" key="1">
    <source>
        <dbReference type="SAM" id="MobiDB-lite"/>
    </source>
</evidence>
<dbReference type="RefSeq" id="WP_272952527.1">
    <property type="nucleotide sequence ID" value="NZ_VIVK01000001.1"/>
</dbReference>
<gene>
    <name evidence="2" type="ORF">FB561_0700</name>
</gene>
<reference evidence="2 3" key="1">
    <citation type="submission" date="2019-06" db="EMBL/GenBank/DDBJ databases">
        <title>Sequencing the genomes of 1000 actinobacteria strains.</title>
        <authorList>
            <person name="Klenk H.-P."/>
        </authorList>
    </citation>
    <scope>NUCLEOTIDE SEQUENCE [LARGE SCALE GENOMIC DNA]</scope>
    <source>
        <strain evidence="2 3">DSM 24683</strain>
    </source>
</reference>
<name>A0A561BL78_9ACTN</name>
<evidence type="ECO:0000313" key="3">
    <source>
        <dbReference type="Proteomes" id="UP000318380"/>
    </source>
</evidence>
<feature type="region of interest" description="Disordered" evidence="1">
    <location>
        <begin position="23"/>
        <end position="43"/>
    </location>
</feature>
<dbReference type="AlphaFoldDB" id="A0A561BL78"/>
<organism evidence="2 3">
    <name type="scientific">Kribbella amoyensis</name>
    <dbReference type="NCBI Taxonomy" id="996641"/>
    <lineage>
        <taxon>Bacteria</taxon>
        <taxon>Bacillati</taxon>
        <taxon>Actinomycetota</taxon>
        <taxon>Actinomycetes</taxon>
        <taxon>Propionibacteriales</taxon>
        <taxon>Kribbellaceae</taxon>
        <taxon>Kribbella</taxon>
    </lineage>
</organism>
<accession>A0A561BL78</accession>
<feature type="compositionally biased region" description="Basic residues" evidence="1">
    <location>
        <begin position="25"/>
        <end position="36"/>
    </location>
</feature>
<protein>
    <submittedName>
        <fullName evidence="2">Uncharacterized protein</fullName>
    </submittedName>
</protein>
<dbReference type="EMBL" id="VIVK01000001">
    <property type="protein sequence ID" value="TWD79636.1"/>
    <property type="molecule type" value="Genomic_DNA"/>
</dbReference>
<comment type="caution">
    <text evidence="2">The sequence shown here is derived from an EMBL/GenBank/DDBJ whole genome shotgun (WGS) entry which is preliminary data.</text>
</comment>
<dbReference type="Proteomes" id="UP000318380">
    <property type="component" value="Unassembled WGS sequence"/>
</dbReference>
<evidence type="ECO:0000313" key="2">
    <source>
        <dbReference type="EMBL" id="TWD79636.1"/>
    </source>
</evidence>